<comment type="cofactor">
    <cofactor evidence="2">
        <name>a divalent metal cation</name>
        <dbReference type="ChEBI" id="CHEBI:60240"/>
    </cofactor>
</comment>
<dbReference type="EMBL" id="JAOEGN010000013">
    <property type="protein sequence ID" value="MCU0105421.1"/>
    <property type="molecule type" value="Genomic_DNA"/>
</dbReference>
<evidence type="ECO:0000313" key="4">
    <source>
        <dbReference type="EMBL" id="MCU0105421.1"/>
    </source>
</evidence>
<reference evidence="5" key="1">
    <citation type="submission" date="2023-07" db="EMBL/GenBank/DDBJ databases">
        <title>Novel Mycoplasma species identified in domestic and wild animals.</title>
        <authorList>
            <person name="Volokhov D.V."/>
            <person name="Furtak V.A."/>
            <person name="Zagorodnyaya T.A."/>
        </authorList>
    </citation>
    <scope>NUCLEOTIDE SEQUENCE [LARGE SCALE GENOMIC DNA]</scope>
    <source>
        <strain evidence="5">92-19</strain>
    </source>
</reference>
<dbReference type="RefSeq" id="WP_262096732.1">
    <property type="nucleotide sequence ID" value="NZ_JAOEGN010000013.1"/>
</dbReference>
<comment type="caution">
    <text evidence="4">The sequence shown here is derived from an EMBL/GenBank/DDBJ whole genome shotgun (WGS) entry which is preliminary data.</text>
</comment>
<feature type="domain" description="Calcineurin-like phosphoesterase" evidence="3">
    <location>
        <begin position="1"/>
        <end position="128"/>
    </location>
</feature>
<gene>
    <name evidence="4" type="ORF">N7603_07100</name>
</gene>
<dbReference type="InterPro" id="IPR024654">
    <property type="entry name" value="Calcineurin-like_PHP_lpxH"/>
</dbReference>
<dbReference type="Proteomes" id="UP001209076">
    <property type="component" value="Unassembled WGS sequence"/>
</dbReference>
<dbReference type="InterPro" id="IPR000979">
    <property type="entry name" value="Phosphodiesterase_MJ0936/Vps29"/>
</dbReference>
<dbReference type="InterPro" id="IPR029052">
    <property type="entry name" value="Metallo-depent_PP-like"/>
</dbReference>
<evidence type="ECO:0000256" key="2">
    <source>
        <dbReference type="RuleBase" id="RU362039"/>
    </source>
</evidence>
<organism evidence="4 5">
    <name type="scientific">Paracholeplasma vituli</name>
    <dbReference type="NCBI Taxonomy" id="69473"/>
    <lineage>
        <taxon>Bacteria</taxon>
        <taxon>Bacillati</taxon>
        <taxon>Mycoplasmatota</taxon>
        <taxon>Mollicutes</taxon>
        <taxon>Acholeplasmatales</taxon>
        <taxon>Acholeplasmataceae</taxon>
        <taxon>Paracholeplasma</taxon>
    </lineage>
</organism>
<evidence type="ECO:0000256" key="1">
    <source>
        <dbReference type="ARBA" id="ARBA00008950"/>
    </source>
</evidence>
<evidence type="ECO:0000259" key="3">
    <source>
        <dbReference type="Pfam" id="PF12850"/>
    </source>
</evidence>
<accession>A0ABT2PY73</accession>
<evidence type="ECO:0000313" key="5">
    <source>
        <dbReference type="Proteomes" id="UP001209076"/>
    </source>
</evidence>
<dbReference type="Gene3D" id="3.60.21.10">
    <property type="match status" value="1"/>
</dbReference>
<keyword evidence="5" id="KW-1185">Reference proteome</keyword>
<dbReference type="Pfam" id="PF12850">
    <property type="entry name" value="Metallophos_2"/>
    <property type="match status" value="1"/>
</dbReference>
<name>A0ABT2PY73_9MOLU</name>
<dbReference type="NCBIfam" id="TIGR00040">
    <property type="entry name" value="yfcE"/>
    <property type="match status" value="1"/>
</dbReference>
<dbReference type="PANTHER" id="PTHR11124">
    <property type="entry name" value="VACUOLAR SORTING PROTEIN VPS29"/>
    <property type="match status" value="1"/>
</dbReference>
<proteinExistence type="inferred from homology"/>
<protein>
    <recommendedName>
        <fullName evidence="2">Phosphoesterase</fullName>
        <ecNumber evidence="2">3.1.4.-</ecNumber>
    </recommendedName>
</protein>
<sequence length="147" mass="16795">MKVLITSDTHGRYDRLRAISLKHADKDYHLDAGDLVLTQAEMESLHLKAVKGNGDLYLDLPLQQIVIIDHKKFLLVHGHIQEVKYGLDKLIKLAEYIQVDYVIYGHTHERKLLEYNGITYINPGAISNIIPSYAIYENGKITFHQGV</sequence>
<keyword evidence="2" id="KW-0479">Metal-binding</keyword>
<comment type="similarity">
    <text evidence="1 2">Belongs to the metallophosphoesterase superfamily. YfcE family.</text>
</comment>
<dbReference type="SUPFAM" id="SSF56300">
    <property type="entry name" value="Metallo-dependent phosphatases"/>
    <property type="match status" value="1"/>
</dbReference>
<dbReference type="EC" id="3.1.4.-" evidence="2"/>